<dbReference type="RefSeq" id="WP_013049858.1">
    <property type="nucleotide sequence ID" value="NC_014012.1"/>
</dbReference>
<dbReference type="PANTHER" id="PTHR10742:SF410">
    <property type="entry name" value="LYSINE-SPECIFIC HISTONE DEMETHYLASE 2"/>
    <property type="match status" value="1"/>
</dbReference>
<protein>
    <recommendedName>
        <fullName evidence="4">Tryptophan 2-monooxygenase</fullName>
        <ecNumber evidence="3">1.13.12.3</ecNumber>
    </recommendedName>
</protein>
<dbReference type="Gene3D" id="3.50.50.60">
    <property type="entry name" value="FAD/NAD(P)-binding domain"/>
    <property type="match status" value="1"/>
</dbReference>
<proteinExistence type="inferred from homology"/>
<dbReference type="STRING" id="637905.SVI_0574"/>
<dbReference type="PANTHER" id="PTHR10742">
    <property type="entry name" value="FLAVIN MONOAMINE OXIDASE"/>
    <property type="match status" value="1"/>
</dbReference>
<keyword evidence="9" id="KW-1185">Reference proteome</keyword>
<dbReference type="Pfam" id="PF01593">
    <property type="entry name" value="Amino_oxidase"/>
    <property type="match status" value="1"/>
</dbReference>
<comment type="pathway">
    <text evidence="1">Plant hormone metabolism; auxin biosynthesis.</text>
</comment>
<dbReference type="AlphaFoldDB" id="D4ZFU6"/>
<dbReference type="OrthoDB" id="3972913at2"/>
<name>D4ZFU6_SHEVD</name>
<evidence type="ECO:0000256" key="1">
    <source>
        <dbReference type="ARBA" id="ARBA00004814"/>
    </source>
</evidence>
<accession>D4ZFU6</accession>
<evidence type="ECO:0000256" key="5">
    <source>
        <dbReference type="ARBA" id="ARBA00023070"/>
    </source>
</evidence>
<dbReference type="SUPFAM" id="SSF51905">
    <property type="entry name" value="FAD/NAD(P)-binding domain"/>
    <property type="match status" value="1"/>
</dbReference>
<feature type="domain" description="Amine oxidase" evidence="7">
    <location>
        <begin position="25"/>
        <end position="510"/>
    </location>
</feature>
<evidence type="ECO:0000256" key="4">
    <source>
        <dbReference type="ARBA" id="ARBA00017871"/>
    </source>
</evidence>
<evidence type="ECO:0000313" key="9">
    <source>
        <dbReference type="Proteomes" id="UP000002350"/>
    </source>
</evidence>
<sequence length="521" mass="59959">MDMKECLWSQKSAEEPITVIVGGGVSGLYAAWKLGAAGKRVVLVEASPDRIGGRIETIELEGFTAEFGPMRFEPTLQPTFDNLIKSLDIEYIDFVGPTAEKMEFPKYDVLPEESDMDALTLLKRGIMLIMGQEPNDQDWIDKQTEDDYRRWRKHQKLKGRNLWQMGFWNALSADGVLSHQALMKVRDTGTFYHMIPENLNAIEWIIWWMRALKTVGQDLVSIKGGTAKITDTLLSKLQAMPNVDIFQGYELLSFNECHEQQQYIELFFNHRREKVKAYADRLILALPQLPLKKLGRSLPPHVEDLLDTVNGFAMLKIFFVTDTPWWNYDQKPQQYSNRMPTRELHYYRRDNAEESDGYGMVMLYTDRPATEFWRHYVVDQNNHDRAEMDKNNELVNEFAKFIARDVKHELTSDDSGKPLNLTPYAIELFSNATLDEAAEMIRRSIITYGIHDWACEPFGAANHGWKPNVQSWKVQQTLKSFSLGSGRNNVHICGEAYSDYHGFVEGALNSVHLVIDDLLEA</sequence>
<dbReference type="HOGENOM" id="CLU_488937_0_0_6"/>
<gene>
    <name evidence="8" type="ordered locus">SVI_0574</name>
</gene>
<evidence type="ECO:0000259" key="7">
    <source>
        <dbReference type="Pfam" id="PF01593"/>
    </source>
</evidence>
<evidence type="ECO:0000256" key="6">
    <source>
        <dbReference type="ARBA" id="ARBA00047321"/>
    </source>
</evidence>
<dbReference type="EC" id="1.13.12.3" evidence="3"/>
<dbReference type="InterPro" id="IPR036188">
    <property type="entry name" value="FAD/NAD-bd_sf"/>
</dbReference>
<organism evidence="8 9">
    <name type="scientific">Shewanella violacea (strain JCM 10179 / CIP 106290 / LMG 19151 / DSS12)</name>
    <dbReference type="NCBI Taxonomy" id="637905"/>
    <lineage>
        <taxon>Bacteria</taxon>
        <taxon>Pseudomonadati</taxon>
        <taxon>Pseudomonadota</taxon>
        <taxon>Gammaproteobacteria</taxon>
        <taxon>Alteromonadales</taxon>
        <taxon>Shewanellaceae</taxon>
        <taxon>Shewanella</taxon>
    </lineage>
</organism>
<dbReference type="eggNOG" id="COG1232">
    <property type="taxonomic scope" value="Bacteria"/>
</dbReference>
<evidence type="ECO:0000256" key="3">
    <source>
        <dbReference type="ARBA" id="ARBA00012535"/>
    </source>
</evidence>
<dbReference type="GO" id="GO:0050361">
    <property type="term" value="F:tryptophan 2-monooxygenase activity"/>
    <property type="evidence" value="ECO:0007669"/>
    <property type="project" value="UniProtKB-EC"/>
</dbReference>
<comment type="similarity">
    <text evidence="2">Belongs to the tryptophan 2-monooxygenase family.</text>
</comment>
<dbReference type="InterPro" id="IPR002937">
    <property type="entry name" value="Amino_oxidase"/>
</dbReference>
<reference evidence="9" key="1">
    <citation type="journal article" date="2010" name="Mol. Biosyst.">
        <title>Complete genome sequence and comparative analysis of Shewanella violacea, a psychrophilic and piezophilic bacterium from deep sea floor sediments.</title>
        <authorList>
            <person name="Aono E."/>
            <person name="Baba T."/>
            <person name="Ara T."/>
            <person name="Nishi T."/>
            <person name="Nakamichi T."/>
            <person name="Inamoto E."/>
            <person name="Toyonaga H."/>
            <person name="Hasegawa M."/>
            <person name="Takai Y."/>
            <person name="Okumura Y."/>
            <person name="Baba M."/>
            <person name="Tomita M."/>
            <person name="Kato C."/>
            <person name="Oshima T."/>
            <person name="Nakasone K."/>
            <person name="Mori H."/>
        </authorList>
    </citation>
    <scope>NUCLEOTIDE SEQUENCE [LARGE SCALE GENOMIC DNA]</scope>
    <source>
        <strain evidence="9">JCM 10179 / CIP 106290 / LMG 19151 / DSS12</strain>
    </source>
</reference>
<dbReference type="InterPro" id="IPR050281">
    <property type="entry name" value="Flavin_monoamine_oxidase"/>
</dbReference>
<evidence type="ECO:0000313" key="8">
    <source>
        <dbReference type="EMBL" id="BAJ00545.1"/>
    </source>
</evidence>
<dbReference type="Proteomes" id="UP000002350">
    <property type="component" value="Chromosome"/>
</dbReference>
<evidence type="ECO:0000256" key="2">
    <source>
        <dbReference type="ARBA" id="ARBA00005833"/>
    </source>
</evidence>
<dbReference type="KEGG" id="svo:SVI_0574"/>
<keyword evidence="5" id="KW-0073">Auxin biosynthesis</keyword>
<comment type="catalytic activity">
    <reaction evidence="6">
        <text>L-tryptophan + O2 = indole-3-acetamide + CO2 + H2O</text>
        <dbReference type="Rhea" id="RHEA:16165"/>
        <dbReference type="ChEBI" id="CHEBI:15377"/>
        <dbReference type="ChEBI" id="CHEBI:15379"/>
        <dbReference type="ChEBI" id="CHEBI:16031"/>
        <dbReference type="ChEBI" id="CHEBI:16526"/>
        <dbReference type="ChEBI" id="CHEBI:57912"/>
        <dbReference type="EC" id="1.13.12.3"/>
    </reaction>
</comment>
<dbReference type="EMBL" id="AP011177">
    <property type="protein sequence ID" value="BAJ00545.1"/>
    <property type="molecule type" value="Genomic_DNA"/>
</dbReference>
<dbReference type="GO" id="GO:0009851">
    <property type="term" value="P:auxin biosynthetic process"/>
    <property type="evidence" value="ECO:0007669"/>
    <property type="project" value="UniProtKB-KW"/>
</dbReference>